<dbReference type="Gene3D" id="2.160.10.10">
    <property type="entry name" value="Hexapeptide repeat proteins"/>
    <property type="match status" value="1"/>
</dbReference>
<organism evidence="1 2">
    <name type="scientific">Acinetobacter lwoffii</name>
    <dbReference type="NCBI Taxonomy" id="28090"/>
    <lineage>
        <taxon>Bacteria</taxon>
        <taxon>Pseudomonadati</taxon>
        <taxon>Pseudomonadota</taxon>
        <taxon>Gammaproteobacteria</taxon>
        <taxon>Moraxellales</taxon>
        <taxon>Moraxellaceae</taxon>
        <taxon>Acinetobacter</taxon>
    </lineage>
</organism>
<proteinExistence type="predicted"/>
<reference evidence="1" key="1">
    <citation type="submission" date="2018-10" db="EMBL/GenBank/DDBJ databases">
        <authorList>
            <person name="D'Souza A.W."/>
            <person name="Potter R.F."/>
            <person name="Wallace M."/>
            <person name="Shupe A."/>
            <person name="Patel S."/>
            <person name="Sun S."/>
            <person name="Gul D."/>
            <person name="Kwon J.H."/>
            <person name="Andleeb S."/>
            <person name="Burnham C.-A.D."/>
            <person name="Dantas G."/>
        </authorList>
    </citation>
    <scope>NUCLEOTIDE SEQUENCE</scope>
    <source>
        <strain evidence="1">AL_065</strain>
    </source>
</reference>
<protein>
    <submittedName>
        <fullName evidence="1">Gamma carbonic anhydrase family protein</fullName>
    </submittedName>
</protein>
<dbReference type="PANTHER" id="PTHR13061:SF29">
    <property type="entry name" value="GAMMA CARBONIC ANHYDRASE-LIKE 1, MITOCHONDRIAL-RELATED"/>
    <property type="match status" value="1"/>
</dbReference>
<reference evidence="1" key="3">
    <citation type="submission" date="2021-06" db="EMBL/GenBank/DDBJ databases">
        <authorList>
            <person name="Diorio-Toth L."/>
        </authorList>
    </citation>
    <scope>NUCLEOTIDE SEQUENCE</scope>
    <source>
        <strain evidence="1">AL_065</strain>
    </source>
</reference>
<name>A0AAJ4P3B6_ACILW</name>
<dbReference type="RefSeq" id="WP_114541384.1">
    <property type="nucleotide sequence ID" value="NZ_CP078045.1"/>
</dbReference>
<accession>A0AAJ4P3B6</accession>
<dbReference type="Proteomes" id="UP000293391">
    <property type="component" value="Chromosome"/>
</dbReference>
<dbReference type="EMBL" id="CP078045">
    <property type="protein sequence ID" value="QXR06903.1"/>
    <property type="molecule type" value="Genomic_DNA"/>
</dbReference>
<gene>
    <name evidence="1" type="ORF">EVX74_012555</name>
</gene>
<sequence>MPCYAIDGVIPVVSPRAYVHPQAVLIGDVVIEEGVYIGPFATLRADFGGIHIQKNANVQDSCTIHGFPGSVTLVEEYGHIGHGAILHGCIIRKNVLVGMNSVILDEAEIGENTIIGANSTVKAKAQIPENSLVLGSPARVIRPLEAKEIAWKSKGTQEYIQLTERCLSSMQEVSPLTEVSTARLSYKAFKADYQIKQNGLMTESRT</sequence>
<dbReference type="InterPro" id="IPR001451">
    <property type="entry name" value="Hexapep"/>
</dbReference>
<dbReference type="SUPFAM" id="SSF51161">
    <property type="entry name" value="Trimeric LpxA-like enzymes"/>
    <property type="match status" value="1"/>
</dbReference>
<dbReference type="AlphaFoldDB" id="A0AAJ4P3B6"/>
<dbReference type="CDD" id="cd04745">
    <property type="entry name" value="LbH_paaY_like"/>
    <property type="match status" value="1"/>
</dbReference>
<evidence type="ECO:0000313" key="1">
    <source>
        <dbReference type="EMBL" id="QXR06903.1"/>
    </source>
</evidence>
<reference evidence="1" key="2">
    <citation type="journal article" date="2019" name="Nat. Commun.">
        <title>Spatiotemporal dynamics of multidrug resistant bacteria on intensive care unit surfaces.</title>
        <authorList>
            <person name="D'Souza A.W."/>
            <person name="Potter R.F."/>
            <person name="Wallace M."/>
            <person name="Shupe A."/>
            <person name="Patel S."/>
            <person name="Sun X."/>
            <person name="Gul D."/>
            <person name="Kwon J.H."/>
            <person name="Andleeb S."/>
            <person name="Burnham C.D."/>
            <person name="Dantas G."/>
        </authorList>
    </citation>
    <scope>NUCLEOTIDE SEQUENCE</scope>
    <source>
        <strain evidence="1">AL_065</strain>
    </source>
</reference>
<dbReference type="InterPro" id="IPR011004">
    <property type="entry name" value="Trimer_LpxA-like_sf"/>
</dbReference>
<dbReference type="Pfam" id="PF00132">
    <property type="entry name" value="Hexapep"/>
    <property type="match status" value="2"/>
</dbReference>
<evidence type="ECO:0000313" key="2">
    <source>
        <dbReference type="Proteomes" id="UP000293391"/>
    </source>
</evidence>
<dbReference type="PANTHER" id="PTHR13061">
    <property type="entry name" value="DYNACTIN SUBUNIT P25"/>
    <property type="match status" value="1"/>
</dbReference>
<dbReference type="InterPro" id="IPR050484">
    <property type="entry name" value="Transf_Hexapept/Carb_Anhydrase"/>
</dbReference>